<gene>
    <name evidence="1" type="ORF">DEO68_14140</name>
</gene>
<comment type="caution">
    <text evidence="1">The sequence shown here is derived from an EMBL/GenBank/DDBJ whole genome shotgun (WGS) entry which is preliminary data.</text>
</comment>
<evidence type="ECO:0000313" key="1">
    <source>
        <dbReference type="EMBL" id="HCA03275.1"/>
    </source>
</evidence>
<proteinExistence type="predicted"/>
<name>A0A3D0KIU6_9GAMM</name>
<sequence>MSLFKITFARTGQETVIEATDWRDAVRQTGRSDACHITHHEKAAVPVAAWFDADMPHGIGAHTVESALAGAVAYLDSQEVAQ</sequence>
<protein>
    <submittedName>
        <fullName evidence="1">Uncharacterized protein</fullName>
    </submittedName>
</protein>
<dbReference type="EMBL" id="DOTR01000082">
    <property type="protein sequence ID" value="HCA03275.1"/>
    <property type="molecule type" value="Genomic_DNA"/>
</dbReference>
<accession>A0A3D0KIU6</accession>
<organism evidence="1">
    <name type="scientific">Halomonas campaniensis</name>
    <dbReference type="NCBI Taxonomy" id="213554"/>
    <lineage>
        <taxon>Bacteria</taxon>
        <taxon>Pseudomonadati</taxon>
        <taxon>Pseudomonadota</taxon>
        <taxon>Gammaproteobacteria</taxon>
        <taxon>Oceanospirillales</taxon>
        <taxon>Halomonadaceae</taxon>
        <taxon>Halomonas</taxon>
    </lineage>
</organism>
<reference evidence="1" key="1">
    <citation type="journal article" date="2018" name="Nat. Biotechnol.">
        <title>A standardized bacterial taxonomy based on genome phylogeny substantially revises the tree of life.</title>
        <authorList>
            <person name="Parks D.H."/>
            <person name="Chuvochina M."/>
            <person name="Waite D.W."/>
            <person name="Rinke C."/>
            <person name="Skarshewski A."/>
            <person name="Chaumeil P.A."/>
            <person name="Hugenholtz P."/>
        </authorList>
    </citation>
    <scope>NUCLEOTIDE SEQUENCE [LARGE SCALE GENOMIC DNA]</scope>
    <source>
        <strain evidence="1">UBA11284</strain>
    </source>
</reference>
<dbReference type="AlphaFoldDB" id="A0A3D0KIU6"/>